<dbReference type="Proteomes" id="UP000198882">
    <property type="component" value="Unassembled WGS sequence"/>
</dbReference>
<dbReference type="EMBL" id="FNFE01000005">
    <property type="protein sequence ID" value="SDK62075.1"/>
    <property type="molecule type" value="Genomic_DNA"/>
</dbReference>
<dbReference type="GO" id="GO:0005829">
    <property type="term" value="C:cytosol"/>
    <property type="evidence" value="ECO:0007669"/>
    <property type="project" value="TreeGrafter"/>
</dbReference>
<name>A0A1G9DDY1_9EURY</name>
<dbReference type="Pfam" id="PF01042">
    <property type="entry name" value="Ribonuc_L-PSP"/>
    <property type="match status" value="1"/>
</dbReference>
<evidence type="ECO:0000313" key="2">
    <source>
        <dbReference type="EMBL" id="SDK62075.1"/>
    </source>
</evidence>
<dbReference type="OrthoDB" id="198896at2157"/>
<dbReference type="InterPro" id="IPR006175">
    <property type="entry name" value="YjgF/YER057c/UK114"/>
</dbReference>
<organism evidence="2 3">
    <name type="scientific">Natronorubrum texcoconense</name>
    <dbReference type="NCBI Taxonomy" id="1095776"/>
    <lineage>
        <taxon>Archaea</taxon>
        <taxon>Methanobacteriati</taxon>
        <taxon>Methanobacteriota</taxon>
        <taxon>Stenosarchaea group</taxon>
        <taxon>Halobacteria</taxon>
        <taxon>Halobacteriales</taxon>
        <taxon>Natrialbaceae</taxon>
        <taxon>Natronorubrum</taxon>
    </lineage>
</organism>
<reference evidence="3" key="1">
    <citation type="submission" date="2016-10" db="EMBL/GenBank/DDBJ databases">
        <authorList>
            <person name="Varghese N."/>
            <person name="Submissions S."/>
        </authorList>
    </citation>
    <scope>NUCLEOTIDE SEQUENCE [LARGE SCALE GENOMIC DNA]</scope>
    <source>
        <strain evidence="3">B4,CECT 8067,JCM 17497</strain>
    </source>
</reference>
<evidence type="ECO:0000313" key="3">
    <source>
        <dbReference type="Proteomes" id="UP000198882"/>
    </source>
</evidence>
<evidence type="ECO:0000256" key="1">
    <source>
        <dbReference type="ARBA" id="ARBA00010552"/>
    </source>
</evidence>
<dbReference type="GO" id="GO:0019239">
    <property type="term" value="F:deaminase activity"/>
    <property type="evidence" value="ECO:0007669"/>
    <property type="project" value="TreeGrafter"/>
</dbReference>
<dbReference type="PANTHER" id="PTHR11803">
    <property type="entry name" value="2-IMINOBUTANOATE/2-IMINOPROPANOATE DEAMINASE RIDA"/>
    <property type="match status" value="1"/>
</dbReference>
<dbReference type="InterPro" id="IPR035959">
    <property type="entry name" value="RutC-like_sf"/>
</dbReference>
<dbReference type="STRING" id="1095776.SAMN04515672_3546"/>
<sequence>MRKTIIDPTAGNELVADSDVVSETAYSRGVVVDFDGYKRVFLSGVTPVETATDSIGAQTREVLETIRALLEQQGGEMNDVVRIRTYVQDVMDDEFETIHEVRGEFFDREHLPASALLEIGSIVRGNIEIEIEAVVPDSEWEVEHVSAPSS</sequence>
<dbReference type="RefSeq" id="WP_090310070.1">
    <property type="nucleotide sequence ID" value="NZ_FNFE01000005.1"/>
</dbReference>
<accession>A0A1G9DDY1</accession>
<dbReference type="SUPFAM" id="SSF55298">
    <property type="entry name" value="YjgF-like"/>
    <property type="match status" value="1"/>
</dbReference>
<proteinExistence type="inferred from homology"/>
<keyword evidence="3" id="KW-1185">Reference proteome</keyword>
<dbReference type="Gene3D" id="3.30.1330.40">
    <property type="entry name" value="RutC-like"/>
    <property type="match status" value="1"/>
</dbReference>
<comment type="similarity">
    <text evidence="1">Belongs to the RutC family.</text>
</comment>
<dbReference type="PANTHER" id="PTHR11803:SF58">
    <property type="entry name" value="PROTEIN HMF1-RELATED"/>
    <property type="match status" value="1"/>
</dbReference>
<dbReference type="AlphaFoldDB" id="A0A1G9DDY1"/>
<protein>
    <submittedName>
        <fullName evidence="2">Endoribonuclease L-PSP</fullName>
    </submittedName>
</protein>
<dbReference type="CDD" id="cd00448">
    <property type="entry name" value="YjgF_YER057c_UK114_family"/>
    <property type="match status" value="1"/>
</dbReference>
<gene>
    <name evidence="2" type="ORF">SAMN04515672_3546</name>
</gene>